<feature type="chain" id="PRO_5024461183" evidence="1">
    <location>
        <begin position="22"/>
        <end position="146"/>
    </location>
</feature>
<evidence type="ECO:0000256" key="1">
    <source>
        <dbReference type="SAM" id="SignalP"/>
    </source>
</evidence>
<reference evidence="3" key="1">
    <citation type="submission" date="2019-12" db="UniProtKB">
        <authorList>
            <consortium name="WormBaseParasite"/>
        </authorList>
    </citation>
    <scope>IDENTIFICATION</scope>
</reference>
<sequence length="146" mass="16878">MNVAEILILLTCLFAVPYSRREQKPLLEALQHYMDGTKSEKDEQEIINHVNGRLRKEEKYHTWALRVTRLLHVGRFDFLGMAIILFESKIAVCPSETQRRLSLEFSFRMKYQGNPCTPERLNATFPCSLQYSKSDGKSVVSCHPVS</sequence>
<organism evidence="2 3">
    <name type="scientific">Trichuris muris</name>
    <name type="common">Mouse whipworm</name>
    <dbReference type="NCBI Taxonomy" id="70415"/>
    <lineage>
        <taxon>Eukaryota</taxon>
        <taxon>Metazoa</taxon>
        <taxon>Ecdysozoa</taxon>
        <taxon>Nematoda</taxon>
        <taxon>Enoplea</taxon>
        <taxon>Dorylaimia</taxon>
        <taxon>Trichinellida</taxon>
        <taxon>Trichuridae</taxon>
        <taxon>Trichuris</taxon>
    </lineage>
</organism>
<keyword evidence="2" id="KW-1185">Reference proteome</keyword>
<keyword evidence="1" id="KW-0732">Signal</keyword>
<feature type="signal peptide" evidence="1">
    <location>
        <begin position="1"/>
        <end position="21"/>
    </location>
</feature>
<accession>A0A5S6QGE8</accession>
<evidence type="ECO:0000313" key="2">
    <source>
        <dbReference type="Proteomes" id="UP000046395"/>
    </source>
</evidence>
<proteinExistence type="predicted"/>
<dbReference type="AlphaFoldDB" id="A0A5S6QGE8"/>
<protein>
    <submittedName>
        <fullName evidence="3">Cystatin domain-containing protein</fullName>
    </submittedName>
</protein>
<dbReference type="Proteomes" id="UP000046395">
    <property type="component" value="Unassembled WGS sequence"/>
</dbReference>
<name>A0A5S6QGE8_TRIMR</name>
<evidence type="ECO:0000313" key="3">
    <source>
        <dbReference type="WBParaSite" id="TMUE_2000006205.1"/>
    </source>
</evidence>
<dbReference type="WBParaSite" id="TMUE_2000006205.1">
    <property type="protein sequence ID" value="TMUE_2000006205.1"/>
    <property type="gene ID" value="WBGene00293276"/>
</dbReference>